<comment type="catalytic activity">
    <reaction evidence="7">
        <text>[ThiS sulfur-carrier protein]-C-terminal-Gly-aminoethanethioate + 2-iminoacetate + 1-deoxy-D-xylulose 5-phosphate = [ThiS sulfur-carrier protein]-C-terminal Gly-Gly + 2-[(2R,5Z)-2-carboxy-4-methylthiazol-5(2H)-ylidene]ethyl phosphate + 2 H2O + H(+)</text>
        <dbReference type="Rhea" id="RHEA:26297"/>
        <dbReference type="Rhea" id="RHEA-COMP:12909"/>
        <dbReference type="Rhea" id="RHEA-COMP:19908"/>
        <dbReference type="ChEBI" id="CHEBI:15377"/>
        <dbReference type="ChEBI" id="CHEBI:15378"/>
        <dbReference type="ChEBI" id="CHEBI:57792"/>
        <dbReference type="ChEBI" id="CHEBI:62899"/>
        <dbReference type="ChEBI" id="CHEBI:77846"/>
        <dbReference type="ChEBI" id="CHEBI:90778"/>
        <dbReference type="ChEBI" id="CHEBI:232372"/>
        <dbReference type="EC" id="2.8.1.10"/>
    </reaction>
</comment>
<dbReference type="Pfam" id="PF05690">
    <property type="entry name" value="ThiG"/>
    <property type="match status" value="1"/>
</dbReference>
<sequence length="191" mass="20148">MTILPNTAGCFTAKDAILTANLAREALETSLIKLEVIGDEETQFPDVEQLLRAAETLVKDGFTVLPYCNDDPITCKKLEDIGCAVVMPLGAPIGSGMGIRNPYNIQIIRDLVQVPLIVDAGVGTASDAAIAMELGCDGVLLNTAVAKAHRPVLMAEAMKKAVEAGRAAFLAGRIPRKLYATASSPQDGIIE</sequence>
<dbReference type="GO" id="GO:1990107">
    <property type="term" value="F:thiazole synthase activity"/>
    <property type="evidence" value="ECO:0007669"/>
    <property type="project" value="UniProtKB-EC"/>
</dbReference>
<dbReference type="InterPro" id="IPR033983">
    <property type="entry name" value="Thiazole_synthase_ThiG"/>
</dbReference>
<dbReference type="PANTHER" id="PTHR34266">
    <property type="entry name" value="THIAZOLE SYNTHASE"/>
    <property type="match status" value="1"/>
</dbReference>
<evidence type="ECO:0000313" key="9">
    <source>
        <dbReference type="EMBL" id="CAI8009724.1"/>
    </source>
</evidence>
<reference evidence="9" key="1">
    <citation type="submission" date="2023-03" db="EMBL/GenBank/DDBJ databases">
        <authorList>
            <person name="Steffen K."/>
            <person name="Cardenas P."/>
        </authorList>
    </citation>
    <scope>NUCLEOTIDE SEQUENCE</scope>
</reference>
<protein>
    <recommendedName>
        <fullName evidence="3">thiazole synthase</fullName>
        <ecNumber evidence="3">2.8.1.10</ecNumber>
    </recommendedName>
</protein>
<evidence type="ECO:0000256" key="7">
    <source>
        <dbReference type="ARBA" id="ARBA00049897"/>
    </source>
</evidence>
<dbReference type="InterPro" id="IPR008867">
    <property type="entry name" value="ThiG"/>
</dbReference>
<keyword evidence="4" id="KW-0808">Transferase</keyword>
<name>A0AA35REI4_GEOBA</name>
<organism evidence="9 10">
    <name type="scientific">Geodia barretti</name>
    <name type="common">Barrett's horny sponge</name>
    <dbReference type="NCBI Taxonomy" id="519541"/>
    <lineage>
        <taxon>Eukaryota</taxon>
        <taxon>Metazoa</taxon>
        <taxon>Porifera</taxon>
        <taxon>Demospongiae</taxon>
        <taxon>Heteroscleromorpha</taxon>
        <taxon>Tetractinellida</taxon>
        <taxon>Astrophorina</taxon>
        <taxon>Geodiidae</taxon>
        <taxon>Geodia</taxon>
    </lineage>
</organism>
<gene>
    <name evidence="9" type="ORF">GBAR_LOCUS6495</name>
</gene>
<comment type="pathway">
    <text evidence="2">Cofactor biosynthesis; thiamine diphosphate biosynthesis.</text>
</comment>
<keyword evidence="5" id="KW-0784">Thiamine biosynthesis</keyword>
<dbReference type="AlphaFoldDB" id="A0AA35REI4"/>
<evidence type="ECO:0000256" key="3">
    <source>
        <dbReference type="ARBA" id="ARBA00011960"/>
    </source>
</evidence>
<comment type="caution">
    <text evidence="9">The sequence shown here is derived from an EMBL/GenBank/DDBJ whole genome shotgun (WGS) entry which is preliminary data.</text>
</comment>
<evidence type="ECO:0000256" key="1">
    <source>
        <dbReference type="ARBA" id="ARBA00002834"/>
    </source>
</evidence>
<evidence type="ECO:0000313" key="10">
    <source>
        <dbReference type="Proteomes" id="UP001174909"/>
    </source>
</evidence>
<evidence type="ECO:0000256" key="2">
    <source>
        <dbReference type="ARBA" id="ARBA00004948"/>
    </source>
</evidence>
<accession>A0AA35REI4</accession>
<dbReference type="SUPFAM" id="SSF110399">
    <property type="entry name" value="ThiG-like"/>
    <property type="match status" value="1"/>
</dbReference>
<evidence type="ECO:0000259" key="8">
    <source>
        <dbReference type="Pfam" id="PF05690"/>
    </source>
</evidence>
<dbReference type="Gene3D" id="3.20.20.70">
    <property type="entry name" value="Aldolase class I"/>
    <property type="match status" value="1"/>
</dbReference>
<comment type="function">
    <text evidence="1">Catalyzes the rearrangement of 1-deoxy-D-xylulose 5-phosphate (DXP) to produce the thiazole phosphate moiety of thiamine. Sulfur is provided by the thiocarboxylate moiety of the carrier protein ThiS. In vitro, sulfur can be provided by H(2)S.</text>
</comment>
<dbReference type="InterPro" id="IPR013785">
    <property type="entry name" value="Aldolase_TIM"/>
</dbReference>
<evidence type="ECO:0000256" key="6">
    <source>
        <dbReference type="ARBA" id="ARBA00023270"/>
    </source>
</evidence>
<dbReference type="EMBL" id="CASHTH010000987">
    <property type="protein sequence ID" value="CAI8009724.1"/>
    <property type="molecule type" value="Genomic_DNA"/>
</dbReference>
<dbReference type="PANTHER" id="PTHR34266:SF2">
    <property type="entry name" value="THIAZOLE SYNTHASE"/>
    <property type="match status" value="1"/>
</dbReference>
<dbReference type="CDD" id="cd04728">
    <property type="entry name" value="ThiG"/>
    <property type="match status" value="1"/>
</dbReference>
<evidence type="ECO:0000256" key="5">
    <source>
        <dbReference type="ARBA" id="ARBA00022977"/>
    </source>
</evidence>
<proteinExistence type="predicted"/>
<keyword evidence="10" id="KW-1185">Reference proteome</keyword>
<feature type="domain" description="Thiazole synthase ThiG" evidence="8">
    <location>
        <begin position="1"/>
        <end position="185"/>
    </location>
</feature>
<dbReference type="Proteomes" id="UP001174909">
    <property type="component" value="Unassembled WGS sequence"/>
</dbReference>
<keyword evidence="6" id="KW-0704">Schiff base</keyword>
<dbReference type="EC" id="2.8.1.10" evidence="3"/>
<evidence type="ECO:0000256" key="4">
    <source>
        <dbReference type="ARBA" id="ARBA00022679"/>
    </source>
</evidence>